<dbReference type="OMA" id="NCGYVAV"/>
<dbReference type="eggNOG" id="KOG1212">
    <property type="taxonomic scope" value="Eukaryota"/>
</dbReference>
<dbReference type="GO" id="GO:0012505">
    <property type="term" value="C:endomembrane system"/>
    <property type="evidence" value="ECO:0007669"/>
    <property type="project" value="TreeGrafter"/>
</dbReference>
<evidence type="ECO:0000256" key="1">
    <source>
        <dbReference type="ARBA" id="ARBA00009199"/>
    </source>
</evidence>
<evidence type="ECO:0000313" key="5">
    <source>
        <dbReference type="Proteomes" id="UP000014500"/>
    </source>
</evidence>
<protein>
    <recommendedName>
        <fullName evidence="3">Amidase domain-containing protein</fullName>
    </recommendedName>
</protein>
<feature type="region of interest" description="Disordered" evidence="2">
    <location>
        <begin position="1"/>
        <end position="23"/>
    </location>
</feature>
<proteinExistence type="inferred from homology"/>
<feature type="compositionally biased region" description="Basic and acidic residues" evidence="2">
    <location>
        <begin position="1"/>
        <end position="20"/>
    </location>
</feature>
<evidence type="ECO:0000259" key="3">
    <source>
        <dbReference type="Pfam" id="PF01425"/>
    </source>
</evidence>
<dbReference type="PROSITE" id="PS00571">
    <property type="entry name" value="AMIDASES"/>
    <property type="match status" value="1"/>
</dbReference>
<dbReference type="PhylomeDB" id="T1JLZ4"/>
<evidence type="ECO:0000313" key="4">
    <source>
        <dbReference type="EnsemblMetazoa" id="SMAR014874-PA"/>
    </source>
</evidence>
<dbReference type="InterPro" id="IPR052739">
    <property type="entry name" value="FAAH2"/>
</dbReference>
<dbReference type="InterPro" id="IPR023631">
    <property type="entry name" value="Amidase_dom"/>
</dbReference>
<accession>T1JLZ4</accession>
<comment type="similarity">
    <text evidence="1">Belongs to the amidase family.</text>
</comment>
<dbReference type="EMBL" id="JH431954">
    <property type="status" value="NOT_ANNOTATED_CDS"/>
    <property type="molecule type" value="Genomic_DNA"/>
</dbReference>
<reference evidence="5" key="1">
    <citation type="submission" date="2011-05" db="EMBL/GenBank/DDBJ databases">
        <authorList>
            <person name="Richards S.R."/>
            <person name="Qu J."/>
            <person name="Jiang H."/>
            <person name="Jhangiani S.N."/>
            <person name="Agravi P."/>
            <person name="Goodspeed R."/>
            <person name="Gross S."/>
            <person name="Mandapat C."/>
            <person name="Jackson L."/>
            <person name="Mathew T."/>
            <person name="Pu L."/>
            <person name="Thornton R."/>
            <person name="Saada N."/>
            <person name="Wilczek-Boney K.B."/>
            <person name="Lee S."/>
            <person name="Kovar C."/>
            <person name="Wu Y."/>
            <person name="Scherer S.E."/>
            <person name="Worley K.C."/>
            <person name="Muzny D.M."/>
            <person name="Gibbs R."/>
        </authorList>
    </citation>
    <scope>NUCLEOTIDE SEQUENCE</scope>
    <source>
        <strain evidence="5">Brora</strain>
    </source>
</reference>
<name>T1JLZ4_STRMM</name>
<dbReference type="Proteomes" id="UP000014500">
    <property type="component" value="Unassembled WGS sequence"/>
</dbReference>
<reference evidence="4" key="2">
    <citation type="submission" date="2015-02" db="UniProtKB">
        <authorList>
            <consortium name="EnsemblMetazoa"/>
        </authorList>
    </citation>
    <scope>IDENTIFICATION</scope>
</reference>
<evidence type="ECO:0000256" key="2">
    <source>
        <dbReference type="SAM" id="MobiDB-lite"/>
    </source>
</evidence>
<dbReference type="Pfam" id="PF01425">
    <property type="entry name" value="Amidase"/>
    <property type="match status" value="1"/>
</dbReference>
<feature type="domain" description="Amidase" evidence="3">
    <location>
        <begin position="185"/>
        <end position="626"/>
    </location>
</feature>
<dbReference type="InterPro" id="IPR036928">
    <property type="entry name" value="AS_sf"/>
</dbReference>
<dbReference type="STRING" id="126957.T1JLZ4"/>
<dbReference type="HOGENOM" id="CLU_009600_16_1_1"/>
<organism evidence="4 5">
    <name type="scientific">Strigamia maritima</name>
    <name type="common">European centipede</name>
    <name type="synonym">Geophilus maritimus</name>
    <dbReference type="NCBI Taxonomy" id="126957"/>
    <lineage>
        <taxon>Eukaryota</taxon>
        <taxon>Metazoa</taxon>
        <taxon>Ecdysozoa</taxon>
        <taxon>Arthropoda</taxon>
        <taxon>Myriapoda</taxon>
        <taxon>Chilopoda</taxon>
        <taxon>Pleurostigmophora</taxon>
        <taxon>Geophilomorpha</taxon>
        <taxon>Linotaeniidae</taxon>
        <taxon>Strigamia</taxon>
    </lineage>
</organism>
<dbReference type="InterPro" id="IPR020556">
    <property type="entry name" value="Amidase_CS"/>
</dbReference>
<dbReference type="PANTHER" id="PTHR43372">
    <property type="entry name" value="FATTY-ACID AMIDE HYDROLASE"/>
    <property type="match status" value="1"/>
</dbReference>
<dbReference type="PANTHER" id="PTHR43372:SF4">
    <property type="entry name" value="FATTY-ACID AMIDE HYDROLASE 2"/>
    <property type="match status" value="1"/>
</dbReference>
<dbReference type="EnsemblMetazoa" id="SMAR014874-RA">
    <property type="protein sequence ID" value="SMAR014874-PA"/>
    <property type="gene ID" value="SMAR014874"/>
</dbReference>
<dbReference type="Gene3D" id="3.90.1300.10">
    <property type="entry name" value="Amidase signature (AS) domain"/>
    <property type="match status" value="1"/>
</dbReference>
<keyword evidence="5" id="KW-1185">Reference proteome</keyword>
<dbReference type="AlphaFoldDB" id="T1JLZ4"/>
<dbReference type="SUPFAM" id="SSF75304">
    <property type="entry name" value="Amidase signature (AS) enzymes"/>
    <property type="match status" value="1"/>
</dbReference>
<sequence>MNEKLKRGRSGNKDSSHEDLDNCSFFPNPDEAQYLEVSDTVPVCAFGHPVPNFQPCEFSLPLSFINETEKVSEKRYDRLRSSICVCDPIVLTAEIRLRRSRSYRFLCSELKKKKIILTLLNLSKPALLSQKIFQYVCISMLSVWKTLFHTIYKRKSLPPITDANLLESATSLAEKIRTKKLKCVDVIQSYITRIRKVNPILNAVVDDNFEEALKEAKKVDELILSGVKTEKELEKEMPFLGVPFTIKDSIAVKGLHQTIGMVSRRDVIADKDAEAVVAIKKAGAINIANSNVPELTMWSETNNHLHGTTNNPHDTRRSCGGSSGGEGSLIGAAASVIGIGSDVGGSIRIPSFCNGIFGHKPTPGIVSNEGQLPDSAGKLKNYNTTGPLCRYASDLLPMFKVLAGPNLDKLKLDTQVDVKTLRYFYMENDGGGPLVSKVSNDIKSCFDKINNHLTGHYGIRTKKVNIENLKHSLGIWGVHMVGSGVSSLREAMADGQGKVYPLLEFLKWLVYMSDHTLAAISMALLSETIVPTPNSKNYDFYVNKTKELIKEFNDLLGADGVFIYPVSPVVAPFHHQTHLMIPNLGHTAVFNILGLPSTCCTFGLNKNGVPYGIQVVANKYNDHLCLAVAREIEDAFGGWVSPSNIMLPSK</sequence>